<dbReference type="Proteomes" id="UP000489600">
    <property type="component" value="Unassembled WGS sequence"/>
</dbReference>
<name>A0A565BCC0_9BRAS</name>
<reference evidence="2" key="1">
    <citation type="submission" date="2019-07" db="EMBL/GenBank/DDBJ databases">
        <authorList>
            <person name="Dittberner H."/>
        </authorList>
    </citation>
    <scope>NUCLEOTIDE SEQUENCE [LARGE SCALE GENOMIC DNA]</scope>
</reference>
<evidence type="ECO:0000256" key="1">
    <source>
        <dbReference type="SAM" id="MobiDB-lite"/>
    </source>
</evidence>
<protein>
    <submittedName>
        <fullName evidence="2">Uncharacterized protein</fullName>
    </submittedName>
</protein>
<keyword evidence="3" id="KW-1185">Reference proteome</keyword>
<evidence type="ECO:0000313" key="3">
    <source>
        <dbReference type="Proteomes" id="UP000489600"/>
    </source>
</evidence>
<gene>
    <name evidence="2" type="ORF">ANE_LOCUS9270</name>
</gene>
<proteinExistence type="predicted"/>
<evidence type="ECO:0000313" key="2">
    <source>
        <dbReference type="EMBL" id="VVA98825.1"/>
    </source>
</evidence>
<comment type="caution">
    <text evidence="2">The sequence shown here is derived from an EMBL/GenBank/DDBJ whole genome shotgun (WGS) entry which is preliminary data.</text>
</comment>
<feature type="compositionally biased region" description="Polar residues" evidence="1">
    <location>
        <begin position="28"/>
        <end position="40"/>
    </location>
</feature>
<dbReference type="AlphaFoldDB" id="A0A565BCC0"/>
<sequence>MVRGGARGGRGRGRGRGCGHNEVDAETASVTESTHNSGQAPASVHGVDSATLRKIVMDSVRQILEQGQFQIPPVGQGAGVQVVPEPMAAYNWRKQLERNFGTVRCPLG</sequence>
<feature type="region of interest" description="Disordered" evidence="1">
    <location>
        <begin position="1"/>
        <end position="45"/>
    </location>
</feature>
<dbReference type="EMBL" id="CABITT030000003">
    <property type="protein sequence ID" value="VVA98825.1"/>
    <property type="molecule type" value="Genomic_DNA"/>
</dbReference>
<organism evidence="2 3">
    <name type="scientific">Arabis nemorensis</name>
    <dbReference type="NCBI Taxonomy" id="586526"/>
    <lineage>
        <taxon>Eukaryota</taxon>
        <taxon>Viridiplantae</taxon>
        <taxon>Streptophyta</taxon>
        <taxon>Embryophyta</taxon>
        <taxon>Tracheophyta</taxon>
        <taxon>Spermatophyta</taxon>
        <taxon>Magnoliopsida</taxon>
        <taxon>eudicotyledons</taxon>
        <taxon>Gunneridae</taxon>
        <taxon>Pentapetalae</taxon>
        <taxon>rosids</taxon>
        <taxon>malvids</taxon>
        <taxon>Brassicales</taxon>
        <taxon>Brassicaceae</taxon>
        <taxon>Arabideae</taxon>
        <taxon>Arabis</taxon>
    </lineage>
</organism>
<accession>A0A565BCC0</accession>